<name>A0AAU7BRL0_9FLAO</name>
<proteinExistence type="predicted"/>
<dbReference type="RefSeq" id="WP_347922875.1">
    <property type="nucleotide sequence ID" value="NZ_CP157199.1"/>
</dbReference>
<evidence type="ECO:0000259" key="1">
    <source>
        <dbReference type="Pfam" id="PF01676"/>
    </source>
</evidence>
<sequence>MKRFFLALLIVLTSCKSTTDQEISNTNEQHVILITLDGFRWQELFTGIDEDLMVNKDFSSDTSRLRKLFWKETPQERRKALLPFIWEAVPKLGQIHGNRILGSHVNLTNSFWFSYPGYNEILSGNADDDRIQSNDKIPNPNRTILEIANADERYKGKVGAFASWDVFPYIINEERSGVSVNAGFDLAEGTSLTSNEAYLNKLQEATPSPWSTVRLDVFTHHFALEYLKKEHPSLVYISYGETDDFAHDGNYDAYLKSANTTDGFIKELWEYTQNDPIYKDKTTFIITTDHGRGTQPIETWTGHGSDVNGADEVWLIAFGAGVKSLGEITQDEQLYSNQIASTVAQLLKLDFESNGSPINLKD</sequence>
<reference evidence="2" key="1">
    <citation type="submission" date="2024-05" db="EMBL/GenBank/DDBJ databases">
        <title>Pontimicrobium maritimus sp. nov., isolated form sea water.</title>
        <authorList>
            <person name="Muhammad N."/>
            <person name="Vuong T.Q."/>
            <person name="Han H.L."/>
            <person name="Kim S.-G."/>
        </authorList>
    </citation>
    <scope>NUCLEOTIDE SEQUENCE</scope>
    <source>
        <strain evidence="2">SW4</strain>
    </source>
</reference>
<dbReference type="InterPro" id="IPR017850">
    <property type="entry name" value="Alkaline_phosphatase_core_sf"/>
</dbReference>
<organism evidence="2">
    <name type="scientific">Pontimicrobium sp. SW4</name>
    <dbReference type="NCBI Taxonomy" id="3153519"/>
    <lineage>
        <taxon>Bacteria</taxon>
        <taxon>Pseudomonadati</taxon>
        <taxon>Bacteroidota</taxon>
        <taxon>Flavobacteriia</taxon>
        <taxon>Flavobacteriales</taxon>
        <taxon>Flavobacteriaceae</taxon>
        <taxon>Pontimicrobium</taxon>
    </lineage>
</organism>
<dbReference type="Gene3D" id="3.40.720.10">
    <property type="entry name" value="Alkaline Phosphatase, subunit A"/>
    <property type="match status" value="1"/>
</dbReference>
<dbReference type="PROSITE" id="PS51257">
    <property type="entry name" value="PROKAR_LIPOPROTEIN"/>
    <property type="match status" value="1"/>
</dbReference>
<evidence type="ECO:0000313" key="2">
    <source>
        <dbReference type="EMBL" id="XBG60645.1"/>
    </source>
</evidence>
<dbReference type="AlphaFoldDB" id="A0AAU7BRL0"/>
<dbReference type="EMBL" id="CP157199">
    <property type="protein sequence ID" value="XBG60645.1"/>
    <property type="molecule type" value="Genomic_DNA"/>
</dbReference>
<dbReference type="GO" id="GO:0003824">
    <property type="term" value="F:catalytic activity"/>
    <property type="evidence" value="ECO:0007669"/>
    <property type="project" value="InterPro"/>
</dbReference>
<dbReference type="InterPro" id="IPR006124">
    <property type="entry name" value="Metalloenzyme"/>
</dbReference>
<dbReference type="Pfam" id="PF01676">
    <property type="entry name" value="Metalloenzyme"/>
    <property type="match status" value="1"/>
</dbReference>
<feature type="domain" description="Metalloenzyme" evidence="1">
    <location>
        <begin position="224"/>
        <end position="349"/>
    </location>
</feature>
<gene>
    <name evidence="2" type="ORF">ABGB03_12335</name>
</gene>
<dbReference type="GO" id="GO:0046872">
    <property type="term" value="F:metal ion binding"/>
    <property type="evidence" value="ECO:0007669"/>
    <property type="project" value="InterPro"/>
</dbReference>
<accession>A0AAU7BRL0</accession>
<protein>
    <submittedName>
        <fullName evidence="2">Alkaline phosphatase family protein</fullName>
    </submittedName>
</protein>
<dbReference type="SUPFAM" id="SSF53649">
    <property type="entry name" value="Alkaline phosphatase-like"/>
    <property type="match status" value="1"/>
</dbReference>